<dbReference type="SUPFAM" id="SSF47762">
    <property type="entry name" value="PAH2 domain"/>
    <property type="match status" value="1"/>
</dbReference>
<evidence type="ECO:0000256" key="1">
    <source>
        <dbReference type="ARBA" id="ARBA00004123"/>
    </source>
</evidence>
<dbReference type="GO" id="GO:0008380">
    <property type="term" value="P:RNA splicing"/>
    <property type="evidence" value="ECO:0007669"/>
    <property type="project" value="UniProtKB-KW"/>
</dbReference>
<dbReference type="GO" id="GO:0071011">
    <property type="term" value="C:precatalytic spliceosome"/>
    <property type="evidence" value="ECO:0007669"/>
    <property type="project" value="TreeGrafter"/>
</dbReference>
<dbReference type="PROSITE" id="PS51477">
    <property type="entry name" value="PAH"/>
    <property type="match status" value="1"/>
</dbReference>
<evidence type="ECO:0000256" key="6">
    <source>
        <dbReference type="ARBA" id="ARBA00023187"/>
    </source>
</evidence>
<evidence type="ECO:0000256" key="5">
    <source>
        <dbReference type="ARBA" id="ARBA00022728"/>
    </source>
</evidence>
<comment type="subcellular location">
    <subcellularLocation>
        <location evidence="1 8">Nucleus</location>
    </subcellularLocation>
</comment>
<sequence length="635" mass="74778">MIGEIRKKDLNPVVDALPYIDQGYDEEAEAAAMALIQEECSRYRHVTSTKYDLPPLNFNKFLTELLKAEFERIQNRQPMQGLNMRRYELPGPSSTRVGDLDSWQEALQNAKAQLEQQDLRILSLELMVEYGAEAWRMYLEKAEKTRNLYRKHISSLREKVQAVHFSRKRKQTEAGDKLKQLEARWVSLVTKNYEIEKICAEIAVQNAIKRKQLEEEEEQQQQQQQQQTISVMSENSLTNGADESSDVDVKDAEEEVKNNQYICMYKECRENFNTTEELQSHLIKCRQSYTGPYKVCMFNAAHWLPLPENQLLSHFINCDCSLIIAVFFLLSTMHLLNVIRYIPPRRPQRMLKGKKRLKKVRITKRIVQYLKVAHHLLKSKPHHYVELMKIIHRYWSRRYNRIRFIKKIGGLCQDYPDLISGLVLFFPTGYRIYVHNGNVHYYSRKATFPKIFWKADLIGEVKLSLLDLSPDAIRKNDKALKEMEECVRYVKHRYSPIIFQTLSEVLTDYKYGRMSNMDGKECIAYEKLYGIFQCDSRLNDLVSIFVNVACIVDKKAWNRIFKVNKHANVYSHVRIMMYFSPTNLHFVSNDRHVAELFSRKNLCKTLKGVNFASVLTFLHCTYSIILSYQQEQHKQ</sequence>
<dbReference type="OrthoDB" id="205794at2759"/>
<reference evidence="11 12" key="1">
    <citation type="submission" date="2015-01" db="EMBL/GenBank/DDBJ databases">
        <title>Evolution of Trichinella species and genotypes.</title>
        <authorList>
            <person name="Korhonen P.K."/>
            <person name="Edoardo P."/>
            <person name="Giuseppe L.R."/>
            <person name="Gasser R.B."/>
        </authorList>
    </citation>
    <scope>NUCLEOTIDE SEQUENCE [LARGE SCALE GENOMIC DNA]</scope>
    <source>
        <strain evidence="11">ISS3</strain>
    </source>
</reference>
<dbReference type="EMBL" id="JYDH01000008">
    <property type="protein sequence ID" value="KRY41339.1"/>
    <property type="molecule type" value="Genomic_DNA"/>
</dbReference>
<dbReference type="InterPro" id="IPR008409">
    <property type="entry name" value="SPF27"/>
</dbReference>
<keyword evidence="7 8" id="KW-0539">Nucleus</keyword>
<dbReference type="Pfam" id="PF05700">
    <property type="entry name" value="BCAS2"/>
    <property type="match status" value="1"/>
</dbReference>
<evidence type="ECO:0000256" key="9">
    <source>
        <dbReference type="SAM" id="Coils"/>
    </source>
</evidence>
<keyword evidence="5" id="KW-0747">Spliceosome</keyword>
<evidence type="ECO:0000256" key="10">
    <source>
        <dbReference type="SAM" id="MobiDB-lite"/>
    </source>
</evidence>
<accession>A0A0V1BW32</accession>
<feature type="region of interest" description="Disordered" evidence="10">
    <location>
        <begin position="216"/>
        <end position="249"/>
    </location>
</feature>
<evidence type="ECO:0000313" key="12">
    <source>
        <dbReference type="Proteomes" id="UP000054776"/>
    </source>
</evidence>
<keyword evidence="4" id="KW-0507">mRNA processing</keyword>
<dbReference type="InParanoid" id="A0A0V1BW32"/>
<dbReference type="GO" id="GO:0071013">
    <property type="term" value="C:catalytic step 2 spliceosome"/>
    <property type="evidence" value="ECO:0007669"/>
    <property type="project" value="TreeGrafter"/>
</dbReference>
<keyword evidence="12" id="KW-1185">Reference proteome</keyword>
<proteinExistence type="inferred from homology"/>
<dbReference type="Gene3D" id="1.20.1160.11">
    <property type="entry name" value="Paired amphipathic helix"/>
    <property type="match status" value="1"/>
</dbReference>
<dbReference type="InterPro" id="IPR003822">
    <property type="entry name" value="PAH"/>
</dbReference>
<feature type="compositionally biased region" description="Polar residues" evidence="10">
    <location>
        <begin position="228"/>
        <end position="242"/>
    </location>
</feature>
<evidence type="ECO:0000256" key="8">
    <source>
        <dbReference type="PROSITE-ProRule" id="PRU00810"/>
    </source>
</evidence>
<evidence type="ECO:0000256" key="4">
    <source>
        <dbReference type="ARBA" id="ARBA00022664"/>
    </source>
</evidence>
<dbReference type="InterPro" id="IPR036600">
    <property type="entry name" value="PAH_sf"/>
</dbReference>
<name>A0A0V1BW32_TRISP</name>
<organism evidence="11 12">
    <name type="scientific">Trichinella spiralis</name>
    <name type="common">Trichina worm</name>
    <dbReference type="NCBI Taxonomy" id="6334"/>
    <lineage>
        <taxon>Eukaryota</taxon>
        <taxon>Metazoa</taxon>
        <taxon>Ecdysozoa</taxon>
        <taxon>Nematoda</taxon>
        <taxon>Enoplea</taxon>
        <taxon>Dorylaimia</taxon>
        <taxon>Trichinellida</taxon>
        <taxon>Trichinellidae</taxon>
        <taxon>Trichinella</taxon>
    </lineage>
</organism>
<comment type="caution">
    <text evidence="11">The sequence shown here is derived from an EMBL/GenBank/DDBJ whole genome shotgun (WGS) entry which is preliminary data.</text>
</comment>
<keyword evidence="9" id="KW-0175">Coiled coil</keyword>
<dbReference type="GO" id="GO:0000974">
    <property type="term" value="C:Prp19 complex"/>
    <property type="evidence" value="ECO:0007669"/>
    <property type="project" value="TreeGrafter"/>
</dbReference>
<gene>
    <name evidence="11" type="primary">bcas2</name>
    <name evidence="11" type="ORF">T01_16181</name>
</gene>
<evidence type="ECO:0000256" key="3">
    <source>
        <dbReference type="ARBA" id="ARBA00014158"/>
    </source>
</evidence>
<dbReference type="Proteomes" id="UP000054776">
    <property type="component" value="Unassembled WGS sequence"/>
</dbReference>
<protein>
    <recommendedName>
        <fullName evidence="3">Pre-mRNA-splicing factor SPF27</fullName>
    </recommendedName>
</protein>
<dbReference type="AlphaFoldDB" id="A0A0V1BW32"/>
<dbReference type="STRING" id="6334.A0A0V1BW32"/>
<dbReference type="GO" id="GO:0006355">
    <property type="term" value="P:regulation of DNA-templated transcription"/>
    <property type="evidence" value="ECO:0007669"/>
    <property type="project" value="InterPro"/>
</dbReference>
<dbReference type="PANTHER" id="PTHR13296:SF0">
    <property type="entry name" value="PRE-MRNA-SPLICING FACTOR SPF27"/>
    <property type="match status" value="1"/>
</dbReference>
<evidence type="ECO:0000256" key="2">
    <source>
        <dbReference type="ARBA" id="ARBA00010788"/>
    </source>
</evidence>
<dbReference type="GO" id="GO:0006397">
    <property type="term" value="P:mRNA processing"/>
    <property type="evidence" value="ECO:0007669"/>
    <property type="project" value="UniProtKB-KW"/>
</dbReference>
<comment type="similarity">
    <text evidence="2">Belongs to the SPF27 family.</text>
</comment>
<dbReference type="PANTHER" id="PTHR13296">
    <property type="entry name" value="BCAS2 PROTEIN"/>
    <property type="match status" value="1"/>
</dbReference>
<evidence type="ECO:0000313" key="11">
    <source>
        <dbReference type="EMBL" id="KRY41339.1"/>
    </source>
</evidence>
<feature type="coiled-coil region" evidence="9">
    <location>
        <begin position="100"/>
        <end position="159"/>
    </location>
</feature>
<keyword evidence="6" id="KW-0508">mRNA splicing</keyword>
<evidence type="ECO:0000256" key="7">
    <source>
        <dbReference type="ARBA" id="ARBA00023242"/>
    </source>
</evidence>